<dbReference type="InterPro" id="IPR013154">
    <property type="entry name" value="ADH-like_N"/>
</dbReference>
<evidence type="ECO:0000256" key="4">
    <source>
        <dbReference type="ARBA" id="ARBA00022553"/>
    </source>
</evidence>
<dbReference type="SMART" id="SM01294">
    <property type="entry name" value="PKS_PP_betabranch"/>
    <property type="match status" value="1"/>
</dbReference>
<comment type="cofactor">
    <cofactor evidence="1">
        <name>pantetheine 4'-phosphate</name>
        <dbReference type="ChEBI" id="CHEBI:47942"/>
    </cofactor>
</comment>
<dbReference type="PROSITE" id="PS00012">
    <property type="entry name" value="PHOSPHOPANTETHEINE"/>
    <property type="match status" value="1"/>
</dbReference>
<keyword evidence="4" id="KW-0597">Phosphoprotein</keyword>
<evidence type="ECO:0000259" key="13">
    <source>
        <dbReference type="PROSITE" id="PS52019"/>
    </source>
</evidence>
<dbReference type="InterPro" id="IPR036736">
    <property type="entry name" value="ACP-like_sf"/>
</dbReference>
<dbReference type="OrthoDB" id="9778690at2"/>
<feature type="active site" description="Proton donor; for dehydratase activity" evidence="9">
    <location>
        <position position="1150"/>
    </location>
</feature>
<dbReference type="InterPro" id="IPR018201">
    <property type="entry name" value="Ketoacyl_synth_AS"/>
</dbReference>
<dbReference type="InterPro" id="IPR057326">
    <property type="entry name" value="KR_dom"/>
</dbReference>
<dbReference type="SMART" id="SM00825">
    <property type="entry name" value="PKS_KS"/>
    <property type="match status" value="1"/>
</dbReference>
<feature type="domain" description="PKS/mFAS DH" evidence="13">
    <location>
        <begin position="953"/>
        <end position="1247"/>
    </location>
</feature>
<dbReference type="RefSeq" id="WP_150214699.1">
    <property type="nucleotide sequence ID" value="NZ_CP029192.1"/>
</dbReference>
<dbReference type="SUPFAM" id="SSF52151">
    <property type="entry name" value="FabD/lysophospholipase-like"/>
    <property type="match status" value="1"/>
</dbReference>
<organism evidence="14 15">
    <name type="scientific">Streptomyces venezuelae</name>
    <dbReference type="NCBI Taxonomy" id="54571"/>
    <lineage>
        <taxon>Bacteria</taxon>
        <taxon>Bacillati</taxon>
        <taxon>Actinomycetota</taxon>
        <taxon>Actinomycetes</taxon>
        <taxon>Kitasatosporales</taxon>
        <taxon>Streptomycetaceae</taxon>
        <taxon>Streptomyces</taxon>
    </lineage>
</organism>
<protein>
    <submittedName>
        <fullName evidence="14">Polyketide synthase</fullName>
    </submittedName>
</protein>
<dbReference type="InterPro" id="IPR049552">
    <property type="entry name" value="PKS_DH_N"/>
</dbReference>
<dbReference type="Pfam" id="PF08240">
    <property type="entry name" value="ADH_N"/>
    <property type="match status" value="1"/>
</dbReference>
<dbReference type="GO" id="GO:0004312">
    <property type="term" value="F:fatty acid synthase activity"/>
    <property type="evidence" value="ECO:0007669"/>
    <property type="project" value="TreeGrafter"/>
</dbReference>
<dbReference type="GO" id="GO:0031177">
    <property type="term" value="F:phosphopantetheine binding"/>
    <property type="evidence" value="ECO:0007669"/>
    <property type="project" value="InterPro"/>
</dbReference>
<keyword evidence="6" id="KW-0045">Antibiotic biosynthesis</keyword>
<dbReference type="SUPFAM" id="SSF53901">
    <property type="entry name" value="Thiolase-like"/>
    <property type="match status" value="1"/>
</dbReference>
<evidence type="ECO:0000256" key="6">
    <source>
        <dbReference type="ARBA" id="ARBA00023194"/>
    </source>
</evidence>
<keyword evidence="3" id="KW-0596">Phosphopantetheine</keyword>
<dbReference type="Pfam" id="PF13602">
    <property type="entry name" value="ADH_zinc_N_2"/>
    <property type="match status" value="1"/>
</dbReference>
<dbReference type="InterPro" id="IPR049551">
    <property type="entry name" value="PKS_DH_C"/>
</dbReference>
<dbReference type="Pfam" id="PF00109">
    <property type="entry name" value="ketoacyl-synt"/>
    <property type="match status" value="1"/>
</dbReference>
<dbReference type="InterPro" id="IPR011032">
    <property type="entry name" value="GroES-like_sf"/>
</dbReference>
<dbReference type="Gene3D" id="3.40.366.10">
    <property type="entry name" value="Malonyl-Coenzyme A Acyl Carrier Protein, domain 2"/>
    <property type="match status" value="1"/>
</dbReference>
<evidence type="ECO:0000256" key="9">
    <source>
        <dbReference type="PROSITE-ProRule" id="PRU01363"/>
    </source>
</evidence>
<gene>
    <name evidence="14" type="ORF">DEJ48_04620</name>
</gene>
<dbReference type="SUPFAM" id="SSF47336">
    <property type="entry name" value="ACP-like"/>
    <property type="match status" value="1"/>
</dbReference>
<evidence type="ECO:0000313" key="15">
    <source>
        <dbReference type="Proteomes" id="UP000322927"/>
    </source>
</evidence>
<dbReference type="FunFam" id="3.40.50.720:FF:000209">
    <property type="entry name" value="Polyketide synthase Pks12"/>
    <property type="match status" value="1"/>
</dbReference>
<keyword evidence="8" id="KW-0012">Acyltransferase</keyword>
<dbReference type="SMART" id="SM00826">
    <property type="entry name" value="PKS_DH"/>
    <property type="match status" value="1"/>
</dbReference>
<dbReference type="SMART" id="SM00822">
    <property type="entry name" value="PKS_KR"/>
    <property type="match status" value="1"/>
</dbReference>
<dbReference type="FunFam" id="3.40.47.10:FF:000019">
    <property type="entry name" value="Polyketide synthase type I"/>
    <property type="match status" value="1"/>
</dbReference>
<dbReference type="CDD" id="cd00833">
    <property type="entry name" value="PKS"/>
    <property type="match status" value="1"/>
</dbReference>
<dbReference type="FunFam" id="3.40.366.10:FF:000002">
    <property type="entry name" value="Probable polyketide synthase 2"/>
    <property type="match status" value="1"/>
</dbReference>
<dbReference type="PROSITE" id="PS52004">
    <property type="entry name" value="KS3_2"/>
    <property type="match status" value="1"/>
</dbReference>
<evidence type="ECO:0000256" key="10">
    <source>
        <dbReference type="SAM" id="MobiDB-lite"/>
    </source>
</evidence>
<dbReference type="SUPFAM" id="SSF51735">
    <property type="entry name" value="NAD(P)-binding Rossmann-fold domains"/>
    <property type="match status" value="3"/>
</dbReference>
<dbReference type="InterPro" id="IPR020843">
    <property type="entry name" value="ER"/>
</dbReference>
<evidence type="ECO:0000256" key="7">
    <source>
        <dbReference type="ARBA" id="ARBA00023268"/>
    </source>
</evidence>
<keyword evidence="7" id="KW-0511">Multifunctional enzyme</keyword>
<feature type="region of interest" description="N-terminal hotdog fold" evidence="9">
    <location>
        <begin position="953"/>
        <end position="1076"/>
    </location>
</feature>
<feature type="domain" description="Ketosynthase family 3 (KS3)" evidence="12">
    <location>
        <begin position="33"/>
        <end position="457"/>
    </location>
</feature>
<dbReference type="SMART" id="SM00829">
    <property type="entry name" value="PKS_ER"/>
    <property type="match status" value="1"/>
</dbReference>
<dbReference type="InterPro" id="IPR032821">
    <property type="entry name" value="PKS_assoc"/>
</dbReference>
<dbReference type="PANTHER" id="PTHR43775:SF51">
    <property type="entry name" value="INACTIVE PHENOLPHTHIOCEROL SYNTHESIS POLYKETIDE SYNTHASE TYPE I PKS1-RELATED"/>
    <property type="match status" value="1"/>
</dbReference>
<dbReference type="InterPro" id="IPR014043">
    <property type="entry name" value="Acyl_transferase_dom"/>
</dbReference>
<dbReference type="Gene3D" id="3.90.180.10">
    <property type="entry name" value="Medium-chain alcohol dehydrogenases, catalytic domain"/>
    <property type="match status" value="1"/>
</dbReference>
<feature type="active site" description="Proton acceptor; for dehydratase activity" evidence="9">
    <location>
        <position position="984"/>
    </location>
</feature>
<dbReference type="Pfam" id="PF08990">
    <property type="entry name" value="Docking"/>
    <property type="match status" value="1"/>
</dbReference>
<evidence type="ECO:0000256" key="8">
    <source>
        <dbReference type="ARBA" id="ARBA00023315"/>
    </source>
</evidence>
<evidence type="ECO:0000256" key="1">
    <source>
        <dbReference type="ARBA" id="ARBA00001957"/>
    </source>
</evidence>
<feature type="region of interest" description="C-terminal hotdog fold" evidence="9">
    <location>
        <begin position="1090"/>
        <end position="1247"/>
    </location>
</feature>
<dbReference type="CDD" id="cd05195">
    <property type="entry name" value="enoyl_red"/>
    <property type="match status" value="1"/>
</dbReference>
<accession>A0A5P2BSU3</accession>
<dbReference type="SUPFAM" id="SSF55048">
    <property type="entry name" value="Probable ACP-binding domain of malonyl-CoA ACP transacylase"/>
    <property type="match status" value="1"/>
</dbReference>
<dbReference type="InterPro" id="IPR020841">
    <property type="entry name" value="PKS_Beta-ketoAc_synthase_dom"/>
</dbReference>
<dbReference type="InterPro" id="IPR014031">
    <property type="entry name" value="Ketoacyl_synth_C"/>
</dbReference>
<dbReference type="InterPro" id="IPR042104">
    <property type="entry name" value="PKS_dehydratase_sf"/>
</dbReference>
<dbReference type="InterPro" id="IPR006162">
    <property type="entry name" value="Ppantetheine_attach_site"/>
</dbReference>
<dbReference type="GO" id="GO:0006633">
    <property type="term" value="P:fatty acid biosynthetic process"/>
    <property type="evidence" value="ECO:0007669"/>
    <property type="project" value="InterPro"/>
</dbReference>
<dbReference type="InterPro" id="IPR014030">
    <property type="entry name" value="Ketoacyl_synth_N"/>
</dbReference>
<dbReference type="InterPro" id="IPR020806">
    <property type="entry name" value="PKS_PP-bd"/>
</dbReference>
<dbReference type="InterPro" id="IPR013968">
    <property type="entry name" value="PKS_KR"/>
</dbReference>
<dbReference type="InterPro" id="IPR050091">
    <property type="entry name" value="PKS_NRPS_Biosynth_Enz"/>
</dbReference>
<dbReference type="GO" id="GO:0016491">
    <property type="term" value="F:oxidoreductase activity"/>
    <property type="evidence" value="ECO:0007669"/>
    <property type="project" value="InterPro"/>
</dbReference>
<dbReference type="Gene3D" id="1.10.1200.10">
    <property type="entry name" value="ACP-like"/>
    <property type="match status" value="1"/>
</dbReference>
<dbReference type="InterPro" id="IPR016036">
    <property type="entry name" value="Malonyl_transacylase_ACP-bd"/>
</dbReference>
<dbReference type="Proteomes" id="UP000322927">
    <property type="component" value="Chromosome"/>
</dbReference>
<dbReference type="Gene3D" id="3.10.129.110">
    <property type="entry name" value="Polyketide synthase dehydratase"/>
    <property type="match status" value="1"/>
</dbReference>
<dbReference type="CDD" id="cd08956">
    <property type="entry name" value="KR_3_FAS_SDR_x"/>
    <property type="match status" value="1"/>
</dbReference>
<evidence type="ECO:0000259" key="12">
    <source>
        <dbReference type="PROSITE" id="PS52004"/>
    </source>
</evidence>
<reference evidence="14 15" key="1">
    <citation type="submission" date="2018-05" db="EMBL/GenBank/DDBJ databases">
        <title>Streptomyces venezuelae.</title>
        <authorList>
            <person name="Kim W."/>
            <person name="Lee N."/>
            <person name="Cho B.-K."/>
        </authorList>
    </citation>
    <scope>NUCLEOTIDE SEQUENCE [LARGE SCALE GENOMIC DNA]</scope>
    <source>
        <strain evidence="14 15">ATCC 14584</strain>
    </source>
</reference>
<dbReference type="Gene3D" id="3.40.50.720">
    <property type="entry name" value="NAD(P)-binding Rossmann-like Domain"/>
    <property type="match status" value="1"/>
</dbReference>
<dbReference type="FunFam" id="1.10.1200.10:FF:000007">
    <property type="entry name" value="Probable polyketide synthase pks17"/>
    <property type="match status" value="1"/>
</dbReference>
<dbReference type="PROSITE" id="PS00606">
    <property type="entry name" value="KS3_1"/>
    <property type="match status" value="1"/>
</dbReference>
<dbReference type="Pfam" id="PF00550">
    <property type="entry name" value="PP-binding"/>
    <property type="match status" value="1"/>
</dbReference>
<dbReference type="Gene3D" id="3.40.50.11460">
    <property type="match status" value="1"/>
</dbReference>
<evidence type="ECO:0000256" key="2">
    <source>
        <dbReference type="ARBA" id="ARBA00004792"/>
    </source>
</evidence>
<dbReference type="InterPro" id="IPR049900">
    <property type="entry name" value="PKS_mFAS_DH"/>
</dbReference>
<dbReference type="InterPro" id="IPR009081">
    <property type="entry name" value="PP-bd_ACP"/>
</dbReference>
<dbReference type="InterPro" id="IPR036291">
    <property type="entry name" value="NAD(P)-bd_dom_sf"/>
</dbReference>
<dbReference type="Gene3D" id="3.40.47.10">
    <property type="match status" value="1"/>
</dbReference>
<dbReference type="InterPro" id="IPR016039">
    <property type="entry name" value="Thiolase-like"/>
</dbReference>
<dbReference type="EMBL" id="CP029192">
    <property type="protein sequence ID" value="QES32778.1"/>
    <property type="molecule type" value="Genomic_DNA"/>
</dbReference>
<dbReference type="InterPro" id="IPR020807">
    <property type="entry name" value="PKS_DH"/>
</dbReference>
<dbReference type="SMART" id="SM00827">
    <property type="entry name" value="PKS_AT"/>
    <property type="match status" value="1"/>
</dbReference>
<evidence type="ECO:0000256" key="5">
    <source>
        <dbReference type="ARBA" id="ARBA00022679"/>
    </source>
</evidence>
<feature type="domain" description="Carrier" evidence="11">
    <location>
        <begin position="2068"/>
        <end position="2143"/>
    </location>
</feature>
<evidence type="ECO:0000256" key="3">
    <source>
        <dbReference type="ARBA" id="ARBA00022450"/>
    </source>
</evidence>
<dbReference type="PROSITE" id="PS52019">
    <property type="entry name" value="PKS_MFAS_DH"/>
    <property type="match status" value="1"/>
</dbReference>
<evidence type="ECO:0000259" key="11">
    <source>
        <dbReference type="PROSITE" id="PS50075"/>
    </source>
</evidence>
<sequence>MASEEQLVEYLRRVTTELHDTRRRLAREEDRRHEPIAVVGMACRFPGGVSSPEDLWDLVAAGKDAIEDFPTDRGWDLESLYHPDPANYATSYVRHGGFVDDAGSFDADFFGISPREALAMDPQQRLMLETSWELFERSGIDPVSLKGSLTGVYAGVSSEDYMSQLPRIPEGFEGHATTGSLTSVISGRVAYNYGLEGPAVTVDTACSASLVAIHLASQALRQGECDLALAGGVLVLSSPLMFTEFCRQRGLAPDGRCKPFAAAADGTGFSEGIGLILLERLSDARRNGHNVLAVVRGSAVNQDGASNGLTAPNDAAQEQVIRAALAGARLSPAEVDAVEAHGTGTKLGDPIEAGALLATYGQHRERPLLLGSLKSNIGHTHATAGVAGVIKTVMAIRNGLVPATLHVEELSPHVDWDAGAVEVVTESTLWPETGHPRRAGVSAFGISGTNAHLILEEAPAEEAPAEEAPVAEAAEGEAPEQAPEGAAGVVPSVVGSAVVPWVVSGRTPEALREQARRLGEFVAGDTEALPGEVGWSLATTRSVFEHRAVVVGRDRDALTDGLEALASGAVSPDVVSGVASGDVGPGPVLVFPGQGSQWVRMGAQLLDESPVFAARIAECEQALSSYVDWSLREVLRGDGSELARVEVVQPVLWAVMVSLAAVWADQGIVPAAVIGHSQGEMAAACVAGALSLEDAARIVAVRSDALRQLQGHGDMASVGAGAERVVELIGDRPGVSIAAVNGPSSTVISGSPEHVAAVVAEAEEAGLRARVIDVGYASHNPQIDALRDLLTERLADIRPATTDIAFYSTVTAERLDDTTALDTDYWVTNLRQQVRFADTVEALLADGYRLFIEASAHPVLGLGMEETIERADVSATVVPTLRRDHGDTAQLTRAAAQAFAAGAEVDWRRWFPVEPTPRTVDLPTYAFQRRRYWLADSVNRDDVGQQGQTGSGHAQLPTAVTLADGGVVLTGRVSAERGGWLGGHVVAGTVLVPGAALVEWVLRAADDAGCATLQELTLQAPAMLPETGGLQVQVVVDAADDQGRSDVRVYSRPERDAGAVWVCHAVGELAREPGARPVRQAAGAWPPAGAEPVDVGAFYDGVAAAGYEYGPAFRGLRAMWRQGEELLAEVELPEQAGSPAGFGIHPALLDAALHPLLAQRSLEGAESGAGAGAAREQVLLPFTWSGVSLWATEATTVRVRISGLRGTGEGGGEGEETVSLAVTDPAGAPVLDVEELRLRSTSARQVRAAVGSGADGLYELRWTPLPVPAAVEGPGDADAADCVTLGGLDVEGVRGLVEADVTVPSVVLAPVDVPDAVAGEDGLALTVRVLSVVQAFLAEPRFERTQLVFVTRGAAGPDGSDGVSYAPNPAGAAVWGLVRSAQSENPGRFLLLDLDTDDALDHDDAGILPAVRCAVDADEAQVALRGGNVLVPRWARADASAELAGPPGAPAWRLVGGASGTLDAVEAVACDEVLRPLEPGQVRIAVHTAGVNFRDVLIALGMYPDAEALPGTEAAGVVTDVGPGVTGLAPGDRVMGMLEGAFGPWAVADARMLSPVPDGWDTRQAAAAPAAFLTAWYGLVELAGLKAGERVLIHAATGGVGMAAVQIARHLGAEVFATASPAKHGVLEEMGIDAAHRASSRDAAFEEAFRQATGGRGVDVVLNSLTGELLDASLRLLGAGADAGTRSGGRFVEMGKSNPRDPELIALEHPGVSYEAFDLVADAGPERLGRMLGRLGGLFADGTLVPLPVAARPLGRAPEVFRYMSQAKHTGKLVLDVPAPLDPDGTVLVTGGTGTIGAAVAEHLARTGESRHLLIASRSGGAAAGADGLASRIAELGAEVTFAAVDVSEPGAVAELIAGIDPAHPLTGVVHAAGVLDNAMIGGQSPESLTRVWAAKAAAADELHRATRELRLGLFVTFSSFASTLGTPGQANYASANAYCDALAAHRRAEGLSGLSVAWGLWEATSGLTGTLSAADRARIDRYGIRPTSAARGCALLTAARTHGRPDLLAMDLDPRVPAASGAPVPAVLRTLATTGTTAAARPTAAAAGEATDWSGRLAGLTADEQLDLLTTLVRTQAAGVLGHADPDAVQVDTPFKELGFDSLTAVELRNRLAAATGLKLPAALVFDYPQAHVLAAHLAERLAPDAAARATNGDMTAQVLQEVARVEHVLSAAVAQGLDQAAVAARLEALLARFAASTAAATDGDDAVDQLETATAEQVLDFIDNELGV</sequence>
<dbReference type="PROSITE" id="PS50075">
    <property type="entry name" value="CARRIER"/>
    <property type="match status" value="1"/>
</dbReference>
<keyword evidence="5" id="KW-0808">Transferase</keyword>
<dbReference type="Pfam" id="PF21089">
    <property type="entry name" value="PKS_DH_N"/>
    <property type="match status" value="1"/>
</dbReference>
<comment type="pathway">
    <text evidence="2">Antibiotic biosynthesis.</text>
</comment>
<dbReference type="PANTHER" id="PTHR43775">
    <property type="entry name" value="FATTY ACID SYNTHASE"/>
    <property type="match status" value="1"/>
</dbReference>
<dbReference type="Gene3D" id="3.30.70.3290">
    <property type="match status" value="1"/>
</dbReference>
<proteinExistence type="predicted"/>
<dbReference type="Pfam" id="PF02801">
    <property type="entry name" value="Ketoacyl-synt_C"/>
    <property type="match status" value="1"/>
</dbReference>
<dbReference type="GO" id="GO:0033068">
    <property type="term" value="P:macrolide biosynthetic process"/>
    <property type="evidence" value="ECO:0007669"/>
    <property type="project" value="UniProtKB-ARBA"/>
</dbReference>
<dbReference type="Pfam" id="PF16197">
    <property type="entry name" value="KAsynt_C_assoc"/>
    <property type="match status" value="1"/>
</dbReference>
<dbReference type="Pfam" id="PF00698">
    <property type="entry name" value="Acyl_transf_1"/>
    <property type="match status" value="1"/>
</dbReference>
<dbReference type="InterPro" id="IPR001227">
    <property type="entry name" value="Ac_transferase_dom_sf"/>
</dbReference>
<dbReference type="GO" id="GO:0004315">
    <property type="term" value="F:3-oxoacyl-[acyl-carrier-protein] synthase activity"/>
    <property type="evidence" value="ECO:0007669"/>
    <property type="project" value="InterPro"/>
</dbReference>
<dbReference type="SMART" id="SM00823">
    <property type="entry name" value="PKS_PP"/>
    <property type="match status" value="1"/>
</dbReference>
<dbReference type="InterPro" id="IPR015083">
    <property type="entry name" value="NorB/c/GfsB-D-like_docking"/>
</dbReference>
<name>A0A5P2BSU3_STRVZ</name>
<evidence type="ECO:0000313" key="14">
    <source>
        <dbReference type="EMBL" id="QES32778.1"/>
    </source>
</evidence>
<dbReference type="Pfam" id="PF14765">
    <property type="entry name" value="PS-DH"/>
    <property type="match status" value="1"/>
</dbReference>
<dbReference type="InterPro" id="IPR016035">
    <property type="entry name" value="Acyl_Trfase/lysoPLipase"/>
</dbReference>
<dbReference type="SUPFAM" id="SSF50129">
    <property type="entry name" value="GroES-like"/>
    <property type="match status" value="1"/>
</dbReference>
<feature type="region of interest" description="Disordered" evidence="10">
    <location>
        <begin position="460"/>
        <end position="482"/>
    </location>
</feature>
<dbReference type="Pfam" id="PF08659">
    <property type="entry name" value="KR"/>
    <property type="match status" value="1"/>
</dbReference>